<dbReference type="PRINTS" id="PR00014">
    <property type="entry name" value="FNTYPEIII"/>
</dbReference>
<evidence type="ECO:0000313" key="5">
    <source>
        <dbReference type="EMBL" id="EWC60350.1"/>
    </source>
</evidence>
<sequence>MMGRRLSTLLAAALLALPALPAAATEPPASTEQAAPVARAPIPTAPIPYTCDFPVIGAQPVRVVVGADLPVAVPLGAPSDGFAVAAALTVPDGVTRALVLAGTGRLAGSARVDTAVTGPEGPRTVHVAAAITEVAVPADGELTVVATGTFPEQVLPVPGLAEVAIAAITLSLAPDSAPGWAGVDAGPVEVACAPDAGATTALGTTEVSAAVDWAAPTDVTVTGTTADSVTLSWAPPAGRPVTGFDVRRGDEVVTAVTGTTATVDGLAPGTEYTFAIQARDDTGGRSRTSDPVTARTRRGTVNRSYDIAAVTHNVASDVSLRFTGEAHAEIDLATGISTVDLSLHPTTVRVRLYGVLPVTATVAFEPGATTGTLSEEGLSVATRITIRLPGISVFGYPVSTGPACRTSVPADITLHSDGTFDLADGGTLSSTYTIPPLAGCGGMTAMISSMAAGTGNTLDLTLTTPGS</sequence>
<dbReference type="GO" id="GO:0008843">
    <property type="term" value="F:endochitinase activity"/>
    <property type="evidence" value="ECO:0007669"/>
    <property type="project" value="UniProtKB-EC"/>
</dbReference>
<dbReference type="PROSITE" id="PS50853">
    <property type="entry name" value="FN3"/>
    <property type="match status" value="1"/>
</dbReference>
<dbReference type="InterPro" id="IPR046542">
    <property type="entry name" value="DUF6801"/>
</dbReference>
<dbReference type="Pfam" id="PF00041">
    <property type="entry name" value="fn3"/>
    <property type="match status" value="1"/>
</dbReference>
<name>W7IHH0_9PSEU</name>
<keyword evidence="5" id="KW-0378">Hydrolase</keyword>
<dbReference type="GO" id="GO:0000272">
    <property type="term" value="P:polysaccharide catabolic process"/>
    <property type="evidence" value="ECO:0007669"/>
    <property type="project" value="UniProtKB-KW"/>
</dbReference>
<evidence type="ECO:0000256" key="2">
    <source>
        <dbReference type="ARBA" id="ARBA00023326"/>
    </source>
</evidence>
<dbReference type="SUPFAM" id="SSF49265">
    <property type="entry name" value="Fibronectin type III"/>
    <property type="match status" value="1"/>
</dbReference>
<dbReference type="eggNOG" id="COG4733">
    <property type="taxonomic scope" value="Bacteria"/>
</dbReference>
<evidence type="ECO:0000256" key="3">
    <source>
        <dbReference type="SAM" id="SignalP"/>
    </source>
</evidence>
<comment type="caution">
    <text evidence="5">The sequence shown here is derived from an EMBL/GenBank/DDBJ whole genome shotgun (WGS) entry which is preliminary data.</text>
</comment>
<dbReference type="AlphaFoldDB" id="W7IHH0"/>
<dbReference type="EMBL" id="AYXG01000165">
    <property type="protein sequence ID" value="EWC60350.1"/>
    <property type="molecule type" value="Genomic_DNA"/>
</dbReference>
<keyword evidence="2" id="KW-0119">Carbohydrate metabolism</keyword>
<dbReference type="Proteomes" id="UP000019277">
    <property type="component" value="Unassembled WGS sequence"/>
</dbReference>
<feature type="chain" id="PRO_5004893894" evidence="3">
    <location>
        <begin position="25"/>
        <end position="467"/>
    </location>
</feature>
<gene>
    <name evidence="5" type="ORF">UO65_4458</name>
</gene>
<dbReference type="InterPro" id="IPR036116">
    <property type="entry name" value="FN3_sf"/>
</dbReference>
<evidence type="ECO:0000259" key="4">
    <source>
        <dbReference type="PROSITE" id="PS50853"/>
    </source>
</evidence>
<dbReference type="SMART" id="SM00060">
    <property type="entry name" value="FN3"/>
    <property type="match status" value="1"/>
</dbReference>
<reference evidence="5 6" key="1">
    <citation type="journal article" date="2014" name="Genome Announc.">
        <title>Draft Genome Sequence of the Antitrypanosomally Active Sponge-Associated Bacterium Actinokineospora sp. Strain EG49.</title>
        <authorList>
            <person name="Harjes J."/>
            <person name="Ryu T."/>
            <person name="Abdelmohsen U.R."/>
            <person name="Moitinho-Silva L."/>
            <person name="Horn H."/>
            <person name="Ravasi T."/>
            <person name="Hentschel U."/>
        </authorList>
    </citation>
    <scope>NUCLEOTIDE SEQUENCE [LARGE SCALE GENOMIC DNA]</scope>
    <source>
        <strain evidence="5 6">EG49</strain>
    </source>
</reference>
<dbReference type="Gene3D" id="2.60.40.10">
    <property type="entry name" value="Immunoglobulins"/>
    <property type="match status" value="1"/>
</dbReference>
<dbReference type="InterPro" id="IPR003961">
    <property type="entry name" value="FN3_dom"/>
</dbReference>
<proteinExistence type="predicted"/>
<accession>W7IHH0</accession>
<evidence type="ECO:0000313" key="6">
    <source>
        <dbReference type="Proteomes" id="UP000019277"/>
    </source>
</evidence>
<evidence type="ECO:0000256" key="1">
    <source>
        <dbReference type="ARBA" id="ARBA00023295"/>
    </source>
</evidence>
<protein>
    <submittedName>
        <fullName evidence="5">Chitinase</fullName>
        <ecNumber evidence="5">3.2.1.14</ecNumber>
    </submittedName>
</protein>
<dbReference type="EC" id="3.2.1.14" evidence="5"/>
<dbReference type="STRING" id="909613.UO65_4458"/>
<dbReference type="CDD" id="cd00063">
    <property type="entry name" value="FN3"/>
    <property type="match status" value="1"/>
</dbReference>
<keyword evidence="6" id="KW-1185">Reference proteome</keyword>
<feature type="domain" description="Fibronectin type-III" evidence="4">
    <location>
        <begin position="215"/>
        <end position="299"/>
    </location>
</feature>
<dbReference type="Pfam" id="PF20611">
    <property type="entry name" value="DUF6801"/>
    <property type="match status" value="1"/>
</dbReference>
<dbReference type="InterPro" id="IPR013783">
    <property type="entry name" value="Ig-like_fold"/>
</dbReference>
<keyword evidence="2" id="KW-0624">Polysaccharide degradation</keyword>
<keyword evidence="1 5" id="KW-0326">Glycosidase</keyword>
<organism evidence="5 6">
    <name type="scientific">Actinokineospora spheciospongiae</name>
    <dbReference type="NCBI Taxonomy" id="909613"/>
    <lineage>
        <taxon>Bacteria</taxon>
        <taxon>Bacillati</taxon>
        <taxon>Actinomycetota</taxon>
        <taxon>Actinomycetes</taxon>
        <taxon>Pseudonocardiales</taxon>
        <taxon>Pseudonocardiaceae</taxon>
        <taxon>Actinokineospora</taxon>
    </lineage>
</organism>
<keyword evidence="3" id="KW-0732">Signal</keyword>
<feature type="signal peptide" evidence="3">
    <location>
        <begin position="1"/>
        <end position="24"/>
    </location>
</feature>